<dbReference type="InterPro" id="IPR017441">
    <property type="entry name" value="Protein_kinase_ATP_BS"/>
</dbReference>
<evidence type="ECO:0008006" key="14">
    <source>
        <dbReference type="Google" id="ProtNLM"/>
    </source>
</evidence>
<dbReference type="PROSITE" id="PS51285">
    <property type="entry name" value="AGC_KINASE_CTER"/>
    <property type="match status" value="1"/>
</dbReference>
<sequence>MLLRRPCHQLSARCQKSKSFIAAKSGPAFDEQLFKSFAAATQGMVSYKLTWLEASLAEVLIRSDMDIDEPSETPLAGPSGATAESFLSGSSAFDSRFDEREPEDIEIDRSTSPIPYPEHPNLSEFHFSRILGQGSFGTVYLSRTKYNQHAFAMKVMAKPDCAVSSREAPRKNEVEILASLHHPFIIMIECAFQNDTHLFIGLQIATNGTFTNYLEAYAPMNTTQVQFYLCQIILALDYIHKSDVVHGDLKPDNILIADSGYIKISDFGLARTISNQQAPNVCFGTTYYMAPEMVRGTSFGPSVDWWALGVIMYQSLFACYPFDVEKYPPRDARFHRDDDKKVMLLINAGQYEIPREIEPPALAFLKRLLAPSASRRSLDWPTIRREYEYFREVDWYALHDREFIPPFRPPRRPLDPHHHQYEIDYAFQYDTRDQVAPRRDPYGGFFKDFYYLRTPFAVITPSQNTFCIPPACAPEPGA</sequence>
<organism evidence="12 13">
    <name type="scientific">Puccinia triticina</name>
    <dbReference type="NCBI Taxonomy" id="208348"/>
    <lineage>
        <taxon>Eukaryota</taxon>
        <taxon>Fungi</taxon>
        <taxon>Dikarya</taxon>
        <taxon>Basidiomycota</taxon>
        <taxon>Pucciniomycotina</taxon>
        <taxon>Pucciniomycetes</taxon>
        <taxon>Pucciniales</taxon>
        <taxon>Pucciniaceae</taxon>
        <taxon>Puccinia</taxon>
    </lineage>
</organism>
<keyword evidence="6 7" id="KW-0067">ATP-binding</keyword>
<keyword evidence="2" id="KW-0597">Phosphoprotein</keyword>
<evidence type="ECO:0000256" key="6">
    <source>
        <dbReference type="ARBA" id="ARBA00022840"/>
    </source>
</evidence>
<proteinExistence type="inferred from homology"/>
<dbReference type="InterPro" id="IPR000719">
    <property type="entry name" value="Prot_kinase_dom"/>
</dbReference>
<gene>
    <name evidence="12" type="ORF">PtA15_7A423</name>
</gene>
<name>A0ABY7CNT5_9BASI</name>
<evidence type="ECO:0000259" key="11">
    <source>
        <dbReference type="PROSITE" id="PS51285"/>
    </source>
</evidence>
<evidence type="ECO:0000313" key="12">
    <source>
        <dbReference type="EMBL" id="WAQ86695.1"/>
    </source>
</evidence>
<feature type="region of interest" description="Disordered" evidence="9">
    <location>
        <begin position="95"/>
        <end position="116"/>
    </location>
</feature>
<dbReference type="Pfam" id="PF00069">
    <property type="entry name" value="Pkinase"/>
    <property type="match status" value="1"/>
</dbReference>
<dbReference type="InterPro" id="IPR011009">
    <property type="entry name" value="Kinase-like_dom_sf"/>
</dbReference>
<dbReference type="InterPro" id="IPR000961">
    <property type="entry name" value="AGC-kinase_C"/>
</dbReference>
<evidence type="ECO:0000256" key="4">
    <source>
        <dbReference type="ARBA" id="ARBA00022741"/>
    </source>
</evidence>
<dbReference type="InterPro" id="IPR008271">
    <property type="entry name" value="Ser/Thr_kinase_AS"/>
</dbReference>
<dbReference type="SUPFAM" id="SSF56112">
    <property type="entry name" value="Protein kinase-like (PK-like)"/>
    <property type="match status" value="1"/>
</dbReference>
<dbReference type="RefSeq" id="XP_053022250.1">
    <property type="nucleotide sequence ID" value="XM_053171028.1"/>
</dbReference>
<evidence type="ECO:0000256" key="5">
    <source>
        <dbReference type="ARBA" id="ARBA00022777"/>
    </source>
</evidence>
<feature type="binding site" evidence="7">
    <location>
        <position position="154"/>
    </location>
    <ligand>
        <name>ATP</name>
        <dbReference type="ChEBI" id="CHEBI:30616"/>
    </ligand>
</feature>
<dbReference type="PROSITE" id="PS00108">
    <property type="entry name" value="PROTEIN_KINASE_ST"/>
    <property type="match status" value="1"/>
</dbReference>
<evidence type="ECO:0000256" key="7">
    <source>
        <dbReference type="PROSITE-ProRule" id="PRU10141"/>
    </source>
</evidence>
<dbReference type="SMART" id="SM00220">
    <property type="entry name" value="S_TKc"/>
    <property type="match status" value="1"/>
</dbReference>
<keyword evidence="1 8" id="KW-0723">Serine/threonine-protein kinase</keyword>
<keyword evidence="5" id="KW-0418">Kinase</keyword>
<feature type="domain" description="Protein kinase" evidence="10">
    <location>
        <begin position="125"/>
        <end position="390"/>
    </location>
</feature>
<dbReference type="PROSITE" id="PS00107">
    <property type="entry name" value="PROTEIN_KINASE_ATP"/>
    <property type="match status" value="1"/>
</dbReference>
<dbReference type="GeneID" id="77811923"/>
<evidence type="ECO:0000256" key="1">
    <source>
        <dbReference type="ARBA" id="ARBA00022527"/>
    </source>
</evidence>
<evidence type="ECO:0000256" key="2">
    <source>
        <dbReference type="ARBA" id="ARBA00022553"/>
    </source>
</evidence>
<keyword evidence="3" id="KW-0808">Transferase</keyword>
<reference evidence="12" key="1">
    <citation type="submission" date="2022-10" db="EMBL/GenBank/DDBJ databases">
        <title>Puccinia triticina Genome sequencing and assembly.</title>
        <authorList>
            <person name="Li C."/>
        </authorList>
    </citation>
    <scope>NUCLEOTIDE SEQUENCE</scope>
    <source>
        <strain evidence="12">Pt15</strain>
    </source>
</reference>
<evidence type="ECO:0000256" key="3">
    <source>
        <dbReference type="ARBA" id="ARBA00022679"/>
    </source>
</evidence>
<dbReference type="Proteomes" id="UP001164743">
    <property type="component" value="Chromosome 7A"/>
</dbReference>
<evidence type="ECO:0000256" key="8">
    <source>
        <dbReference type="RuleBase" id="RU000304"/>
    </source>
</evidence>
<dbReference type="EMBL" id="CP110427">
    <property type="protein sequence ID" value="WAQ86695.1"/>
    <property type="molecule type" value="Genomic_DNA"/>
</dbReference>
<dbReference type="Gene3D" id="3.30.200.20">
    <property type="entry name" value="Phosphorylase Kinase, domain 1"/>
    <property type="match status" value="1"/>
</dbReference>
<evidence type="ECO:0000259" key="10">
    <source>
        <dbReference type="PROSITE" id="PS50011"/>
    </source>
</evidence>
<comment type="similarity">
    <text evidence="8">Belongs to the protein kinase superfamily.</text>
</comment>
<feature type="domain" description="AGC-kinase C-terminal" evidence="11">
    <location>
        <begin position="391"/>
        <end position="461"/>
    </location>
</feature>
<dbReference type="Gene3D" id="1.10.510.10">
    <property type="entry name" value="Transferase(Phosphotransferase) domain 1"/>
    <property type="match status" value="1"/>
</dbReference>
<keyword evidence="4 7" id="KW-0547">Nucleotide-binding</keyword>
<keyword evidence="13" id="KW-1185">Reference proteome</keyword>
<dbReference type="PROSITE" id="PS50011">
    <property type="entry name" value="PROTEIN_KINASE_DOM"/>
    <property type="match status" value="1"/>
</dbReference>
<dbReference type="PANTHER" id="PTHR24351">
    <property type="entry name" value="RIBOSOMAL PROTEIN S6 KINASE"/>
    <property type="match status" value="1"/>
</dbReference>
<evidence type="ECO:0000313" key="13">
    <source>
        <dbReference type="Proteomes" id="UP001164743"/>
    </source>
</evidence>
<accession>A0ABY7CNT5</accession>
<protein>
    <recommendedName>
        <fullName evidence="14">AGC protein kinase</fullName>
    </recommendedName>
</protein>
<evidence type="ECO:0000256" key="9">
    <source>
        <dbReference type="SAM" id="MobiDB-lite"/>
    </source>
</evidence>